<keyword evidence="7" id="KW-1133">Transmembrane helix</keyword>
<reference evidence="9 10" key="1">
    <citation type="submission" date="2019-11" db="EMBL/GenBank/DDBJ databases">
        <authorList>
            <person name="Criscuolo A."/>
        </authorList>
    </citation>
    <scope>NUCLEOTIDE SEQUENCE [LARGE SCALE GENOMIC DNA]</scope>
    <source>
        <strain evidence="9">CIP111667</strain>
    </source>
</reference>
<evidence type="ECO:0000256" key="4">
    <source>
        <dbReference type="ARBA" id="ARBA00022827"/>
    </source>
</evidence>
<feature type="transmembrane region" description="Helical" evidence="7">
    <location>
        <begin position="361"/>
        <end position="380"/>
    </location>
</feature>
<gene>
    <name evidence="9" type="ORF">HALOF300_02790</name>
</gene>
<comment type="caution">
    <text evidence="9">The sequence shown here is derived from an EMBL/GenBank/DDBJ whole genome shotgun (WGS) entry which is preliminary data.</text>
</comment>
<keyword evidence="4" id="KW-0274">FAD</keyword>
<keyword evidence="10" id="KW-1185">Reference proteome</keyword>
<dbReference type="InterPro" id="IPR051169">
    <property type="entry name" value="NADH-Q_oxidoreductase"/>
</dbReference>
<evidence type="ECO:0000313" key="9">
    <source>
        <dbReference type="EMBL" id="VZO37860.1"/>
    </source>
</evidence>
<feature type="domain" description="FAD/NAD(P)-binding" evidence="8">
    <location>
        <begin position="76"/>
        <end position="304"/>
    </location>
</feature>
<dbReference type="Proteomes" id="UP000419743">
    <property type="component" value="Unassembled WGS sequence"/>
</dbReference>
<dbReference type="EMBL" id="CACRYJ010000040">
    <property type="protein sequence ID" value="VZO37860.1"/>
    <property type="molecule type" value="Genomic_DNA"/>
</dbReference>
<evidence type="ECO:0000256" key="3">
    <source>
        <dbReference type="ARBA" id="ARBA00022630"/>
    </source>
</evidence>
<dbReference type="Pfam" id="PF07992">
    <property type="entry name" value="Pyr_redox_2"/>
    <property type="match status" value="1"/>
</dbReference>
<dbReference type="InterPro" id="IPR036188">
    <property type="entry name" value="FAD/NAD-bd_sf"/>
</dbReference>
<organism evidence="9 10">
    <name type="scientific">Occultella aeris</name>
    <dbReference type="NCBI Taxonomy" id="2761496"/>
    <lineage>
        <taxon>Bacteria</taxon>
        <taxon>Bacillati</taxon>
        <taxon>Actinomycetota</taxon>
        <taxon>Actinomycetes</taxon>
        <taxon>Micrococcales</taxon>
        <taxon>Ruaniaceae</taxon>
        <taxon>Occultella</taxon>
    </lineage>
</organism>
<dbReference type="PANTHER" id="PTHR42913:SF3">
    <property type="entry name" value="64 KDA MITOCHONDRIAL NADH DEHYDROGENASE (EUROFUNG)"/>
    <property type="match status" value="1"/>
</dbReference>
<evidence type="ECO:0000256" key="7">
    <source>
        <dbReference type="SAM" id="Phobius"/>
    </source>
</evidence>
<dbReference type="InterPro" id="IPR023753">
    <property type="entry name" value="FAD/NAD-binding_dom"/>
</dbReference>
<evidence type="ECO:0000256" key="2">
    <source>
        <dbReference type="ARBA" id="ARBA00005272"/>
    </source>
</evidence>
<dbReference type="RefSeq" id="WP_156741525.1">
    <property type="nucleotide sequence ID" value="NZ_CACRYJ010000040.1"/>
</dbReference>
<keyword evidence="5 9" id="KW-0560">Oxidoreductase</keyword>
<keyword evidence="3" id="KW-0285">Flavoprotein</keyword>
<dbReference type="AlphaFoldDB" id="A0A7M4DKX5"/>
<evidence type="ECO:0000313" key="10">
    <source>
        <dbReference type="Proteomes" id="UP000419743"/>
    </source>
</evidence>
<sequence>MNARVVLLGGGYVTLFAYRALMRRLGRQVRSGRVEIVVISPDDAHSFHGFTGEVIAGILPYERTRTPLAEVMPHARILPARAVHIDRRQRLVEIERVDDGVRSDLSYTALVVGTGGREPVGRVPGMAHHGRTLRGPGDIRALSDRVATAVDAPAGSVDRRILVVGGGLAGVELAAAAADRGAGDLQVTLVHAGPRLLPELDSQPRLRARARAELIRLGVAVRTGVRVAAVDDGGARLADGTYLRAGIVIATVGQAPVAIGGLEEFGDDRGRLATGPDLSVTTGIWAAGDAARVVRPGTREPVPANALWAIKAGAHAGANVAASLHNELGLPGYAGRVRRPFSYRGLGRAASFGLGRSISELYGIPFTGALAWVLRMVFFLRFMPSRRRALAVVGDLVRRSRSVRGADRRGVQQVVPAAGADRSSVSRHGSRPEPVRPRVPARQT</sequence>
<keyword evidence="7" id="KW-0812">Transmembrane</keyword>
<accession>A0A7M4DKX5</accession>
<dbReference type="GO" id="GO:0019646">
    <property type="term" value="P:aerobic electron transport chain"/>
    <property type="evidence" value="ECO:0007669"/>
    <property type="project" value="TreeGrafter"/>
</dbReference>
<keyword evidence="7" id="KW-0472">Membrane</keyword>
<feature type="region of interest" description="Disordered" evidence="6">
    <location>
        <begin position="408"/>
        <end position="444"/>
    </location>
</feature>
<evidence type="ECO:0000256" key="6">
    <source>
        <dbReference type="SAM" id="MobiDB-lite"/>
    </source>
</evidence>
<comment type="similarity">
    <text evidence="2">Belongs to the NADH dehydrogenase family.</text>
</comment>
<comment type="cofactor">
    <cofactor evidence="1">
        <name>FAD</name>
        <dbReference type="ChEBI" id="CHEBI:57692"/>
    </cofactor>
</comment>
<evidence type="ECO:0000256" key="5">
    <source>
        <dbReference type="ARBA" id="ARBA00023002"/>
    </source>
</evidence>
<evidence type="ECO:0000256" key="1">
    <source>
        <dbReference type="ARBA" id="ARBA00001974"/>
    </source>
</evidence>
<name>A0A7M4DKX5_9MICO</name>
<evidence type="ECO:0000259" key="8">
    <source>
        <dbReference type="Pfam" id="PF07992"/>
    </source>
</evidence>
<dbReference type="Gene3D" id="3.50.50.100">
    <property type="match status" value="1"/>
</dbReference>
<protein>
    <submittedName>
        <fullName evidence="9">NADH dehydrogenase-like protein</fullName>
        <ecNumber evidence="9">1.6.99.-</ecNumber>
    </submittedName>
</protein>
<dbReference type="PANTHER" id="PTHR42913">
    <property type="entry name" value="APOPTOSIS-INDUCING FACTOR 1"/>
    <property type="match status" value="1"/>
</dbReference>
<dbReference type="EC" id="1.6.99.-" evidence="9"/>
<dbReference type="GO" id="GO:0003955">
    <property type="term" value="F:NAD(P)H dehydrogenase (quinone) activity"/>
    <property type="evidence" value="ECO:0007669"/>
    <property type="project" value="TreeGrafter"/>
</dbReference>
<dbReference type="SUPFAM" id="SSF51905">
    <property type="entry name" value="FAD/NAD(P)-binding domain"/>
    <property type="match status" value="2"/>
</dbReference>
<proteinExistence type="inferred from homology"/>